<name>A0A5S6Q3C1_TRIMR</name>
<comment type="catalytic activity">
    <reaction evidence="1 7">
        <text>alpha,alpha-trehalose + H2O = alpha-D-glucose + beta-D-glucose</text>
        <dbReference type="Rhea" id="RHEA:32675"/>
        <dbReference type="ChEBI" id="CHEBI:15377"/>
        <dbReference type="ChEBI" id="CHEBI:15903"/>
        <dbReference type="ChEBI" id="CHEBI:16551"/>
        <dbReference type="ChEBI" id="CHEBI:17925"/>
        <dbReference type="EC" id="3.2.1.28"/>
    </reaction>
</comment>
<protein>
    <recommendedName>
        <fullName evidence="4 7">Trehalase</fullName>
        <ecNumber evidence="3 7">3.2.1.28</ecNumber>
    </recommendedName>
    <alternativeName>
        <fullName evidence="7">Alpha-trehalose glucohydrolase</fullName>
    </alternativeName>
</protein>
<dbReference type="PROSITE" id="PS00928">
    <property type="entry name" value="TREHALASE_2"/>
    <property type="match status" value="1"/>
</dbReference>
<evidence type="ECO:0000313" key="8">
    <source>
        <dbReference type="Proteomes" id="UP000046395"/>
    </source>
</evidence>
<dbReference type="PROSITE" id="PS00927">
    <property type="entry name" value="TREHALASE_1"/>
    <property type="match status" value="1"/>
</dbReference>
<dbReference type="Proteomes" id="UP000046395">
    <property type="component" value="Unassembled WGS sequence"/>
</dbReference>
<evidence type="ECO:0000256" key="5">
    <source>
        <dbReference type="ARBA" id="ARBA00022801"/>
    </source>
</evidence>
<keyword evidence="8" id="KW-1185">Reference proteome</keyword>
<dbReference type="GO" id="GO:0004555">
    <property type="term" value="F:alpha,alpha-trehalase activity"/>
    <property type="evidence" value="ECO:0007669"/>
    <property type="project" value="UniProtKB-EC"/>
</dbReference>
<dbReference type="PANTHER" id="PTHR23403">
    <property type="entry name" value="TREHALASE"/>
    <property type="match status" value="1"/>
</dbReference>
<evidence type="ECO:0000256" key="1">
    <source>
        <dbReference type="ARBA" id="ARBA00001576"/>
    </source>
</evidence>
<dbReference type="SUPFAM" id="SSF48208">
    <property type="entry name" value="Six-hairpin glycosidases"/>
    <property type="match status" value="1"/>
</dbReference>
<evidence type="ECO:0000313" key="9">
    <source>
        <dbReference type="WBParaSite" id="TMUE_0000001462.1"/>
    </source>
</evidence>
<dbReference type="PRINTS" id="PR00744">
    <property type="entry name" value="GLHYDRLASE37"/>
</dbReference>
<dbReference type="InterPro" id="IPR008928">
    <property type="entry name" value="6-hairpin_glycosidase_sf"/>
</dbReference>
<organism evidence="8 9">
    <name type="scientific">Trichuris muris</name>
    <name type="common">Mouse whipworm</name>
    <dbReference type="NCBI Taxonomy" id="70415"/>
    <lineage>
        <taxon>Eukaryota</taxon>
        <taxon>Metazoa</taxon>
        <taxon>Ecdysozoa</taxon>
        <taxon>Nematoda</taxon>
        <taxon>Enoplea</taxon>
        <taxon>Dorylaimia</taxon>
        <taxon>Trichinellida</taxon>
        <taxon>Trichuridae</taxon>
        <taxon>Trichuris</taxon>
    </lineage>
</organism>
<evidence type="ECO:0000256" key="7">
    <source>
        <dbReference type="RuleBase" id="RU361180"/>
    </source>
</evidence>
<evidence type="ECO:0000256" key="2">
    <source>
        <dbReference type="ARBA" id="ARBA00005615"/>
    </source>
</evidence>
<dbReference type="GO" id="GO:0005993">
    <property type="term" value="P:trehalose catabolic process"/>
    <property type="evidence" value="ECO:0007669"/>
    <property type="project" value="TreeGrafter"/>
</dbReference>
<dbReference type="InterPro" id="IPR012341">
    <property type="entry name" value="6hp_glycosidase-like_sf"/>
</dbReference>
<evidence type="ECO:0000256" key="4">
    <source>
        <dbReference type="ARBA" id="ARBA00019905"/>
    </source>
</evidence>
<dbReference type="Gene3D" id="1.50.10.10">
    <property type="match status" value="1"/>
</dbReference>
<evidence type="ECO:0000256" key="6">
    <source>
        <dbReference type="ARBA" id="ARBA00023295"/>
    </source>
</evidence>
<evidence type="ECO:0000256" key="3">
    <source>
        <dbReference type="ARBA" id="ARBA00012757"/>
    </source>
</evidence>
<keyword evidence="5 7" id="KW-0378">Hydrolase</keyword>
<dbReference type="WBParaSite" id="TMUE_0000001462.1">
    <property type="protein sequence ID" value="TMUE_0000001462.1"/>
    <property type="gene ID" value="WBGene00297355"/>
</dbReference>
<reference evidence="9" key="1">
    <citation type="submission" date="2019-12" db="UniProtKB">
        <authorList>
            <consortium name="WormBaseParasite"/>
        </authorList>
    </citation>
    <scope>IDENTIFICATION</scope>
</reference>
<dbReference type="AlphaFoldDB" id="A0A5S6Q3C1"/>
<proteinExistence type="inferred from homology"/>
<dbReference type="STRING" id="70415.A0A5S6Q3C1"/>
<dbReference type="PANTHER" id="PTHR23403:SF1">
    <property type="entry name" value="TREHALASE"/>
    <property type="match status" value="1"/>
</dbReference>
<dbReference type="EC" id="3.2.1.28" evidence="3 7"/>
<dbReference type="InterPro" id="IPR001661">
    <property type="entry name" value="Glyco_hydro_37"/>
</dbReference>
<keyword evidence="6 7" id="KW-0326">Glycosidase</keyword>
<comment type="similarity">
    <text evidence="2 7">Belongs to the glycosyl hydrolase 37 family.</text>
</comment>
<accession>A0A5S6Q3C1</accession>
<sequence>MSVNGARLDICFRLPVVKAPKNKADVHVTGRQDAHYCLGEVEKELRSADNRKANAFEICLRTRSVVCQCLQWQGAVSIGHTFALCRIAIRRRDPLIRSNTSSACTESTGPLRNGLMDIAFRGLLLLLNVSWLLTVRPSTGAPIVDTCDIFCHGPLLDAVQRARLFKDSKYFVDMSLRHDPLVILESFIAVRNKSDPEELRRFVDANFDRPGSELEPCTPTDWTPVPKSFDVIKDPHYRFWAHTINQKWLVLCRMVKKEVHKNPDHYSLIAVKRPFIVPGGRFLEYYYWDTYWILKGLLASGMYTTAKDMILNLASMVERFGFVPNGGRIYYLNRSQPPFLTACVYDYYNATKDLGLVQFALPLLEKEYQFWVRERTVPFKNGDDEPIRLYQYKAKADRPRSESYREDMEITENLPDQKARQQLWDDITSACESGWDFTSRWFGSSGPYRNTLRSIRTTRVVPVDLNAFMCANDHMLSKMYEAVGDAEMADEHRRNYETSKQVMKKIFWDPDDNIWYDVDLETGKRAPTYYPSNAVPLYSQCFNDSEDELGEMVSKYLEKTGVLNVPYGLPSSLLWTDEQWDRPNGWAPIQHMIIEGLRRSTNADVQETAFQIAKKWLELNYRVFLRTGGKMFEKYNVENGYSPGGGGEYDVQEGFGWTNGVVLDLLITYGDRLSVPVAPAKPAV</sequence>
<dbReference type="Pfam" id="PF01204">
    <property type="entry name" value="Trehalase"/>
    <property type="match status" value="1"/>
</dbReference>
<dbReference type="InterPro" id="IPR018232">
    <property type="entry name" value="Glyco_hydro_37_CS"/>
</dbReference>